<evidence type="ECO:0000313" key="4">
    <source>
        <dbReference type="Proteomes" id="UP000555407"/>
    </source>
</evidence>
<organism evidence="3 4">
    <name type="scientific">Kribbella shirazensis</name>
    <dbReference type="NCBI Taxonomy" id="1105143"/>
    <lineage>
        <taxon>Bacteria</taxon>
        <taxon>Bacillati</taxon>
        <taxon>Actinomycetota</taxon>
        <taxon>Actinomycetes</taxon>
        <taxon>Propionibacteriales</taxon>
        <taxon>Kribbellaceae</taxon>
        <taxon>Kribbella</taxon>
    </lineage>
</organism>
<protein>
    <submittedName>
        <fullName evidence="3">Nucleotide-binding universal stress UspA family protein</fullName>
    </submittedName>
</protein>
<accession>A0A7X5VEM1</accession>
<evidence type="ECO:0000256" key="1">
    <source>
        <dbReference type="ARBA" id="ARBA00008791"/>
    </source>
</evidence>
<comment type="caution">
    <text evidence="3">The sequence shown here is derived from an EMBL/GenBank/DDBJ whole genome shotgun (WGS) entry which is preliminary data.</text>
</comment>
<feature type="domain" description="UspA" evidence="2">
    <location>
        <begin position="17"/>
        <end position="140"/>
    </location>
</feature>
<proteinExistence type="inferred from homology"/>
<reference evidence="3 4" key="1">
    <citation type="submission" date="2020-03" db="EMBL/GenBank/DDBJ databases">
        <title>Sequencing the genomes of 1000 actinobacteria strains.</title>
        <authorList>
            <person name="Klenk H.-P."/>
        </authorList>
    </citation>
    <scope>NUCLEOTIDE SEQUENCE [LARGE SCALE GENOMIC DNA]</scope>
    <source>
        <strain evidence="3 4">DSM 45490</strain>
    </source>
</reference>
<dbReference type="CDD" id="cd00293">
    <property type="entry name" value="USP-like"/>
    <property type="match status" value="2"/>
</dbReference>
<dbReference type="PANTHER" id="PTHR46268:SF6">
    <property type="entry name" value="UNIVERSAL STRESS PROTEIN UP12"/>
    <property type="match status" value="1"/>
</dbReference>
<dbReference type="PANTHER" id="PTHR46268">
    <property type="entry name" value="STRESS RESPONSE PROTEIN NHAX"/>
    <property type="match status" value="1"/>
</dbReference>
<dbReference type="Proteomes" id="UP000555407">
    <property type="component" value="Unassembled WGS sequence"/>
</dbReference>
<keyword evidence="4" id="KW-1185">Reference proteome</keyword>
<gene>
    <name evidence="3" type="ORF">BJY22_004854</name>
</gene>
<comment type="similarity">
    <text evidence="1">Belongs to the universal stress protein A family.</text>
</comment>
<dbReference type="EMBL" id="JAASRO010000001">
    <property type="protein sequence ID" value="NIK59137.1"/>
    <property type="molecule type" value="Genomic_DNA"/>
</dbReference>
<dbReference type="InterPro" id="IPR006015">
    <property type="entry name" value="Universal_stress_UspA"/>
</dbReference>
<dbReference type="InterPro" id="IPR014729">
    <property type="entry name" value="Rossmann-like_a/b/a_fold"/>
</dbReference>
<feature type="domain" description="UspA" evidence="2">
    <location>
        <begin position="151"/>
        <end position="285"/>
    </location>
</feature>
<dbReference type="Gene3D" id="3.40.50.620">
    <property type="entry name" value="HUPs"/>
    <property type="match status" value="2"/>
</dbReference>
<evidence type="ECO:0000313" key="3">
    <source>
        <dbReference type="EMBL" id="NIK59137.1"/>
    </source>
</evidence>
<dbReference type="PRINTS" id="PR01438">
    <property type="entry name" value="UNVRSLSTRESS"/>
</dbReference>
<dbReference type="RefSeq" id="WP_167210430.1">
    <property type="nucleotide sequence ID" value="NZ_JAASRO010000001.1"/>
</dbReference>
<dbReference type="Pfam" id="PF00582">
    <property type="entry name" value="Usp"/>
    <property type="match status" value="2"/>
</dbReference>
<dbReference type="InterPro" id="IPR006016">
    <property type="entry name" value="UspA"/>
</dbReference>
<name>A0A7X5VEM1_9ACTN</name>
<dbReference type="SUPFAM" id="SSF52402">
    <property type="entry name" value="Adenine nucleotide alpha hydrolases-like"/>
    <property type="match status" value="2"/>
</dbReference>
<dbReference type="AlphaFoldDB" id="A0A7X5VEM1"/>
<evidence type="ECO:0000259" key="2">
    <source>
        <dbReference type="Pfam" id="PF00582"/>
    </source>
</evidence>
<sequence>MTDRTEAVTTMTFKPVIHVGIDGAWRDAGAVEWAVQEALLRRAALRAVHVIDDRALPVPDELAIDVVNAVGKYLDERLGALDHHGCVAIGSPARTLVSLAAESRMLVVGRRGTDAVRDLMIGSLSEAVAISGTVPVIVVPQQWTPTGRGGPVVVAIDGSDCGSPAVDFAVETANLRKLPLRLVHVWDLPAIYPGDVPSMGEEWWDTAERRLEHLADGLRGRHPDLLVETELRSGHAAAGIVTAATEADAQLLVIGGCARDWPSKLPDSITCGVLRHAGCPLAVVHHREG</sequence>